<evidence type="ECO:0000256" key="7">
    <source>
        <dbReference type="ARBA" id="ARBA00022837"/>
    </source>
</evidence>
<evidence type="ECO:0000313" key="12">
    <source>
        <dbReference type="EMBL" id="MCP1103657.1"/>
    </source>
</evidence>
<dbReference type="InterPro" id="IPR050555">
    <property type="entry name" value="Bact_Solute-Bind_Prot2"/>
</dbReference>
<feature type="signal peptide" evidence="10">
    <location>
        <begin position="1"/>
        <end position="26"/>
    </location>
</feature>
<evidence type="ECO:0000256" key="2">
    <source>
        <dbReference type="ARBA" id="ARBA00022448"/>
    </source>
</evidence>
<sequence length="370" mass="39962">MKMKKLVSVMLVIAMAAMLVTGCNSSKDSGSDSTEGEKSSTSGNVHVFYYSYGDTFISTVRTALDAELDDVGVAYTDYDGNTNQQTQTEQVQTALTSGANLLIVNLVETGSDDAAYTIVNAAKEKDIPVIFFNREVSDEVVNSYDKCSFIGTLAEEAGQMQGEMIGEYLVENFDKVDLNGDGKISYAMFKGQEGNKDAAYRTQYAVEEADRVLKEAGKEALSFYDDSNKNKYQVDQDGAWSAKAAQDYMATALGKYNDANKNMVELVICNNDGMAEGAIAALQTVGYNKEGSDKTIPVFGVDATEAAKSLIEKGIMVGTIKQDAEKVAEVITLVMQNGLGGKEALDGITDYPIDEGVAKIRIPYEVYLGE</sequence>
<evidence type="ECO:0000256" key="6">
    <source>
        <dbReference type="ARBA" id="ARBA00022764"/>
    </source>
</evidence>
<name>A0ABT1EGV8_9FIRM</name>
<proteinExistence type="predicted"/>
<dbReference type="SUPFAM" id="SSF53822">
    <property type="entry name" value="Periplasmic binding protein-like I"/>
    <property type="match status" value="1"/>
</dbReference>
<comment type="subunit">
    <text evidence="8">The ABC transporter complex is composed of one ATP-binding protein (MglA), two transmembrane proteins (MglC) and a solute-binding protein (MglB).</text>
</comment>
<dbReference type="InterPro" id="IPR028082">
    <property type="entry name" value="Peripla_BP_I"/>
</dbReference>
<evidence type="ECO:0000256" key="1">
    <source>
        <dbReference type="ARBA" id="ARBA00004196"/>
    </source>
</evidence>
<dbReference type="InterPro" id="IPR044085">
    <property type="entry name" value="MglB-like_PBP1"/>
</dbReference>
<feature type="chain" id="PRO_5045995649" description="D-galactose/methyl-galactoside binding periplasmic protein MglB" evidence="10">
    <location>
        <begin position="27"/>
        <end position="370"/>
    </location>
</feature>
<evidence type="ECO:0000259" key="11">
    <source>
        <dbReference type="Pfam" id="PF13407"/>
    </source>
</evidence>
<comment type="caution">
    <text evidence="12">The sequence shown here is derived from an EMBL/GenBank/DDBJ whole genome shotgun (WGS) entry which is preliminary data.</text>
</comment>
<evidence type="ECO:0000256" key="3">
    <source>
        <dbReference type="ARBA" id="ARBA00022597"/>
    </source>
</evidence>
<evidence type="ECO:0000256" key="9">
    <source>
        <dbReference type="ARBA" id="ARBA00034344"/>
    </source>
</evidence>
<accession>A0ABT1EGV8</accession>
<gene>
    <name evidence="12" type="ORF">NK125_14745</name>
</gene>
<dbReference type="PANTHER" id="PTHR30036:SF2">
    <property type="entry name" value="D-GALACTOSE_METHYL-GALACTOSIDE BINDING PERIPLASMIC PROTEIN MGLB"/>
    <property type="match status" value="1"/>
</dbReference>
<dbReference type="Proteomes" id="UP001523566">
    <property type="component" value="Unassembled WGS sequence"/>
</dbReference>
<feature type="domain" description="Periplasmic binding protein" evidence="11">
    <location>
        <begin position="47"/>
        <end position="343"/>
    </location>
</feature>
<reference evidence="12 13" key="1">
    <citation type="journal article" date="2022" name="Genome Biol. Evol.">
        <title>Host diet, physiology and behaviors set the stage for Lachnospiraceae cladogenesis.</title>
        <authorList>
            <person name="Vera-Ponce De Leon A."/>
            <person name="Schneider M."/>
            <person name="Jahnes B.C."/>
            <person name="Sadowski V."/>
            <person name="Camuy-Velez L.A."/>
            <person name="Duan J."/>
            <person name="Sabree Z.L."/>
        </authorList>
    </citation>
    <scope>NUCLEOTIDE SEQUENCE [LARGE SCALE GENOMIC DNA]</scope>
    <source>
        <strain evidence="12 13">PAL113</strain>
    </source>
</reference>
<keyword evidence="6" id="KW-0574">Periplasm</keyword>
<organism evidence="12 13">
    <name type="scientific">Aequitasia blattaphilus</name>
    <dbReference type="NCBI Taxonomy" id="2949332"/>
    <lineage>
        <taxon>Bacteria</taxon>
        <taxon>Bacillati</taxon>
        <taxon>Bacillota</taxon>
        <taxon>Clostridia</taxon>
        <taxon>Lachnospirales</taxon>
        <taxon>Lachnospiraceae</taxon>
        <taxon>Aequitasia</taxon>
    </lineage>
</organism>
<dbReference type="Pfam" id="PF13407">
    <property type="entry name" value="Peripla_BP_4"/>
    <property type="match status" value="1"/>
</dbReference>
<evidence type="ECO:0000313" key="13">
    <source>
        <dbReference type="Proteomes" id="UP001523566"/>
    </source>
</evidence>
<evidence type="ECO:0000256" key="5">
    <source>
        <dbReference type="ARBA" id="ARBA00022729"/>
    </source>
</evidence>
<keyword evidence="3" id="KW-0762">Sugar transport</keyword>
<keyword evidence="5 10" id="KW-0732">Signal</keyword>
<keyword evidence="13" id="KW-1185">Reference proteome</keyword>
<protein>
    <recommendedName>
        <fullName evidence="9">D-galactose/methyl-galactoside binding periplasmic protein MglB</fullName>
    </recommendedName>
</protein>
<evidence type="ECO:0000256" key="10">
    <source>
        <dbReference type="SAM" id="SignalP"/>
    </source>
</evidence>
<keyword evidence="7" id="KW-0106">Calcium</keyword>
<evidence type="ECO:0000256" key="8">
    <source>
        <dbReference type="ARBA" id="ARBA00034323"/>
    </source>
</evidence>
<dbReference type="PANTHER" id="PTHR30036">
    <property type="entry name" value="D-XYLOSE-BINDING PERIPLASMIC PROTEIN"/>
    <property type="match status" value="1"/>
</dbReference>
<keyword evidence="4" id="KW-0479">Metal-binding</keyword>
<comment type="subcellular location">
    <subcellularLocation>
        <location evidence="1">Cell envelope</location>
    </subcellularLocation>
</comment>
<evidence type="ECO:0000256" key="4">
    <source>
        <dbReference type="ARBA" id="ARBA00022723"/>
    </source>
</evidence>
<dbReference type="PROSITE" id="PS51257">
    <property type="entry name" value="PROKAR_LIPOPROTEIN"/>
    <property type="match status" value="1"/>
</dbReference>
<dbReference type="EMBL" id="JAMZFW010000036">
    <property type="protein sequence ID" value="MCP1103657.1"/>
    <property type="molecule type" value="Genomic_DNA"/>
</dbReference>
<dbReference type="RefSeq" id="WP_262067425.1">
    <property type="nucleotide sequence ID" value="NZ_JAMXOD010000036.1"/>
</dbReference>
<dbReference type="Gene3D" id="3.40.50.2300">
    <property type="match status" value="2"/>
</dbReference>
<dbReference type="CDD" id="cd01539">
    <property type="entry name" value="PBP1_GGBP"/>
    <property type="match status" value="1"/>
</dbReference>
<dbReference type="InterPro" id="IPR025997">
    <property type="entry name" value="SBP_2_dom"/>
</dbReference>
<keyword evidence="2" id="KW-0813">Transport</keyword>